<evidence type="ECO:0000256" key="1">
    <source>
        <dbReference type="ARBA" id="ARBA00004141"/>
    </source>
</evidence>
<dbReference type="Proteomes" id="UP001163105">
    <property type="component" value="Unassembled WGS sequence"/>
</dbReference>
<organism evidence="8 9">
    <name type="scientific">Purpureocillium lavendulum</name>
    <dbReference type="NCBI Taxonomy" id="1247861"/>
    <lineage>
        <taxon>Eukaryota</taxon>
        <taxon>Fungi</taxon>
        <taxon>Dikarya</taxon>
        <taxon>Ascomycota</taxon>
        <taxon>Pezizomycotina</taxon>
        <taxon>Sordariomycetes</taxon>
        <taxon>Hypocreomycetidae</taxon>
        <taxon>Hypocreales</taxon>
        <taxon>Ophiocordycipitaceae</taxon>
        <taxon>Purpureocillium</taxon>
    </lineage>
</organism>
<feature type="transmembrane region" description="Helical" evidence="6">
    <location>
        <begin position="104"/>
        <end position="123"/>
    </location>
</feature>
<evidence type="ECO:0000256" key="6">
    <source>
        <dbReference type="SAM" id="Phobius"/>
    </source>
</evidence>
<feature type="transmembrane region" description="Helical" evidence="6">
    <location>
        <begin position="164"/>
        <end position="185"/>
    </location>
</feature>
<dbReference type="AlphaFoldDB" id="A0AB34FWX7"/>
<dbReference type="Gene3D" id="1.20.1250.20">
    <property type="entry name" value="MFS general substrate transporter like domains"/>
    <property type="match status" value="2"/>
</dbReference>
<reference evidence="8" key="1">
    <citation type="submission" date="2023-01" db="EMBL/GenBank/DDBJ databases">
        <title>The growth and conidiation of Purpureocillium lavendulum are regulated by nitrogen source and histone H3K14 acetylation.</title>
        <authorList>
            <person name="Tang P."/>
            <person name="Han J."/>
            <person name="Zhang C."/>
            <person name="Tang P."/>
            <person name="Qi F."/>
            <person name="Zhang K."/>
            <person name="Liang L."/>
        </authorList>
    </citation>
    <scope>NUCLEOTIDE SEQUENCE</scope>
    <source>
        <strain evidence="8">YMF1.00683</strain>
    </source>
</reference>
<dbReference type="PANTHER" id="PTHR43791">
    <property type="entry name" value="PERMEASE-RELATED"/>
    <property type="match status" value="1"/>
</dbReference>
<dbReference type="PROSITE" id="PS50850">
    <property type="entry name" value="MFS"/>
    <property type="match status" value="1"/>
</dbReference>
<keyword evidence="9" id="KW-1185">Reference proteome</keyword>
<dbReference type="InterPro" id="IPR020846">
    <property type="entry name" value="MFS_dom"/>
</dbReference>
<comment type="subcellular location">
    <subcellularLocation>
        <location evidence="1">Membrane</location>
        <topology evidence="1">Multi-pass membrane protein</topology>
    </subcellularLocation>
</comment>
<evidence type="ECO:0000313" key="8">
    <source>
        <dbReference type="EMBL" id="KAJ6443389.1"/>
    </source>
</evidence>
<feature type="transmembrane region" description="Helical" evidence="6">
    <location>
        <begin position="197"/>
        <end position="220"/>
    </location>
</feature>
<keyword evidence="5 6" id="KW-0472">Membrane</keyword>
<feature type="transmembrane region" description="Helical" evidence="6">
    <location>
        <begin position="335"/>
        <end position="353"/>
    </location>
</feature>
<evidence type="ECO:0000256" key="2">
    <source>
        <dbReference type="ARBA" id="ARBA00022448"/>
    </source>
</evidence>
<feature type="transmembrane region" description="Helical" evidence="6">
    <location>
        <begin position="392"/>
        <end position="413"/>
    </location>
</feature>
<proteinExistence type="predicted"/>
<dbReference type="InterPro" id="IPR011701">
    <property type="entry name" value="MFS"/>
</dbReference>
<feature type="transmembrane region" description="Helical" evidence="6">
    <location>
        <begin position="75"/>
        <end position="92"/>
    </location>
</feature>
<sequence>MSKELSTHSESVTDAQERPFVEDPALEKRILRKVDMRLIPPLFIMYILNYLDRNNIGNAKEAGMAESLNLSSSDYSLAVSIFFIGYLLLEVPSNMILNRTRPSLYLPGLMIIWGCMVVAYVGINTKGHLIALRFCLGLLEAGYFPGVLLFMSNWYKKAELARRFSVFYCASLLSGAVGGLIAGVITDTMQNRGNLPAWKWLFLIEGCMTVGFAIIAMFILPDFPATTKWLTAEEREYAVRRLEHDNNSTQAGSMGHVQSLVRAVKDWRTWVFVLAQSLCTCAGTITYFIPTLMAALGYKGHEIQYMTIPIYMVALVIVLACCFSSDLLNERPKHIMAMGAMSTIALIITAAVTNSKARYAFLAIGASGIWACSPLTLSYLSNTICRPAEKRAVAIGVVNALANLSSVYGSYIWPSNSAPRYIAGFSVSTSLMFGCVVTAAALMFLTKKYPYDNTKDGRYEGQSVRDEETAPGRA</sequence>
<keyword evidence="4 6" id="KW-1133">Transmembrane helix</keyword>
<feature type="transmembrane region" description="Helical" evidence="6">
    <location>
        <begin position="308"/>
        <end position="328"/>
    </location>
</feature>
<dbReference type="FunFam" id="1.20.1250.20:FF:000394">
    <property type="entry name" value="MFS general substrate transporter"/>
    <property type="match status" value="1"/>
</dbReference>
<feature type="transmembrane region" description="Helical" evidence="6">
    <location>
        <begin position="270"/>
        <end position="296"/>
    </location>
</feature>
<dbReference type="GO" id="GO:0016020">
    <property type="term" value="C:membrane"/>
    <property type="evidence" value="ECO:0007669"/>
    <property type="project" value="UniProtKB-SubCell"/>
</dbReference>
<evidence type="ECO:0000313" key="9">
    <source>
        <dbReference type="Proteomes" id="UP001163105"/>
    </source>
</evidence>
<dbReference type="GO" id="GO:0022857">
    <property type="term" value="F:transmembrane transporter activity"/>
    <property type="evidence" value="ECO:0007669"/>
    <property type="project" value="InterPro"/>
</dbReference>
<evidence type="ECO:0000256" key="4">
    <source>
        <dbReference type="ARBA" id="ARBA00022989"/>
    </source>
</evidence>
<gene>
    <name evidence="8" type="ORF">O9K51_04568</name>
</gene>
<keyword evidence="2" id="KW-0813">Transport</keyword>
<feature type="transmembrane region" description="Helical" evidence="6">
    <location>
        <begin position="359"/>
        <end position="380"/>
    </location>
</feature>
<dbReference type="InterPro" id="IPR036259">
    <property type="entry name" value="MFS_trans_sf"/>
</dbReference>
<name>A0AB34FWX7_9HYPO</name>
<evidence type="ECO:0000259" key="7">
    <source>
        <dbReference type="PROSITE" id="PS50850"/>
    </source>
</evidence>
<keyword evidence="3 6" id="KW-0812">Transmembrane</keyword>
<evidence type="ECO:0000256" key="5">
    <source>
        <dbReference type="ARBA" id="ARBA00023136"/>
    </source>
</evidence>
<accession>A0AB34FWX7</accession>
<feature type="transmembrane region" description="Helical" evidence="6">
    <location>
        <begin position="129"/>
        <end position="152"/>
    </location>
</feature>
<dbReference type="FunFam" id="1.20.1250.20:FF:000057">
    <property type="entry name" value="MFS general substrate transporter"/>
    <property type="match status" value="1"/>
</dbReference>
<dbReference type="SUPFAM" id="SSF103473">
    <property type="entry name" value="MFS general substrate transporter"/>
    <property type="match status" value="1"/>
</dbReference>
<evidence type="ECO:0000256" key="3">
    <source>
        <dbReference type="ARBA" id="ARBA00022692"/>
    </source>
</evidence>
<dbReference type="PANTHER" id="PTHR43791:SF38">
    <property type="entry name" value="MAJOR FACILITATOR SUPERFAMILY (MFS) PROFILE DOMAIN-CONTAINING PROTEIN"/>
    <property type="match status" value="1"/>
</dbReference>
<feature type="domain" description="Major facilitator superfamily (MFS) profile" evidence="7">
    <location>
        <begin position="38"/>
        <end position="452"/>
    </location>
</feature>
<feature type="transmembrane region" description="Helical" evidence="6">
    <location>
        <begin position="425"/>
        <end position="445"/>
    </location>
</feature>
<dbReference type="Pfam" id="PF07690">
    <property type="entry name" value="MFS_1"/>
    <property type="match status" value="1"/>
</dbReference>
<dbReference type="EMBL" id="JAQHRD010000003">
    <property type="protein sequence ID" value="KAJ6443389.1"/>
    <property type="molecule type" value="Genomic_DNA"/>
</dbReference>
<comment type="caution">
    <text evidence="8">The sequence shown here is derived from an EMBL/GenBank/DDBJ whole genome shotgun (WGS) entry which is preliminary data.</text>
</comment>
<protein>
    <submittedName>
        <fullName evidence="8">MFS general substrate transporter</fullName>
    </submittedName>
</protein>